<keyword evidence="3" id="KW-1185">Reference proteome</keyword>
<dbReference type="AlphaFoldDB" id="A0A835KGP8"/>
<feature type="region of interest" description="Disordered" evidence="1">
    <location>
        <begin position="48"/>
        <end position="76"/>
    </location>
</feature>
<accession>A0A835KGP8</accession>
<evidence type="ECO:0000313" key="2">
    <source>
        <dbReference type="EMBL" id="KAF9685646.1"/>
    </source>
</evidence>
<sequence>MATQFDCHASLQLREKQLARRASHGERVIESIPSDRQSSRYYEKHKANDVKMEDGSRAGDGEEMTGRRNKLRKRDGSWLGTRASSVSGLVVHVILHKLHPQEGKSILQRVLL</sequence>
<protein>
    <submittedName>
        <fullName evidence="2">Uncharacterized protein</fullName>
    </submittedName>
</protein>
<organism evidence="2 3">
    <name type="scientific">Salix dunnii</name>
    <dbReference type="NCBI Taxonomy" id="1413687"/>
    <lineage>
        <taxon>Eukaryota</taxon>
        <taxon>Viridiplantae</taxon>
        <taxon>Streptophyta</taxon>
        <taxon>Embryophyta</taxon>
        <taxon>Tracheophyta</taxon>
        <taxon>Spermatophyta</taxon>
        <taxon>Magnoliopsida</taxon>
        <taxon>eudicotyledons</taxon>
        <taxon>Gunneridae</taxon>
        <taxon>Pentapetalae</taxon>
        <taxon>rosids</taxon>
        <taxon>fabids</taxon>
        <taxon>Malpighiales</taxon>
        <taxon>Salicaceae</taxon>
        <taxon>Saliceae</taxon>
        <taxon>Salix</taxon>
    </lineage>
</organism>
<evidence type="ECO:0000313" key="3">
    <source>
        <dbReference type="Proteomes" id="UP000657918"/>
    </source>
</evidence>
<comment type="caution">
    <text evidence="2">The sequence shown here is derived from an EMBL/GenBank/DDBJ whole genome shotgun (WGS) entry which is preliminary data.</text>
</comment>
<evidence type="ECO:0000256" key="1">
    <source>
        <dbReference type="SAM" id="MobiDB-lite"/>
    </source>
</evidence>
<dbReference type="Proteomes" id="UP000657918">
    <property type="component" value="Unassembled WGS sequence"/>
</dbReference>
<name>A0A835KGP8_9ROSI</name>
<reference evidence="2 3" key="1">
    <citation type="submission" date="2020-10" db="EMBL/GenBank/DDBJ databases">
        <title>Plant Genome Project.</title>
        <authorList>
            <person name="Zhang R.-G."/>
        </authorList>
    </citation>
    <scope>NUCLEOTIDE SEQUENCE [LARGE SCALE GENOMIC DNA]</scope>
    <source>
        <strain evidence="2">FAFU-HL-1</strain>
        <tissue evidence="2">Leaf</tissue>
    </source>
</reference>
<gene>
    <name evidence="2" type="ORF">SADUNF_Sadunf03G0076100</name>
</gene>
<dbReference type="EMBL" id="JADGMS010000003">
    <property type="protein sequence ID" value="KAF9685646.1"/>
    <property type="molecule type" value="Genomic_DNA"/>
</dbReference>
<proteinExistence type="predicted"/>
<feature type="compositionally biased region" description="Basic and acidic residues" evidence="1">
    <location>
        <begin position="48"/>
        <end position="66"/>
    </location>
</feature>
<dbReference type="OrthoDB" id="2866996at2759"/>